<dbReference type="InterPro" id="IPR036909">
    <property type="entry name" value="Cyt_c-like_dom_sf"/>
</dbReference>
<sequence>VQADFALDNVGPVKNYVGGIAYPDTKIATYEDIYPPGPGRDILERTCHGCHTIQFFPYNVSRAYSGGREPKTKDAWSFTVNRMHQGPAFGQIGNASMFDPAYLPPVDRDILVDYLAENFPSDALPRVVALESEPVLNLDALRKAMFVEYVYRESTEFLVAPWSAPHQVDFDSWGNVWLAYTSCCIVSIDPRTGEQKAYKGHGGGHGIAVDQIDGSVWYSGRPDVVRHMDPRTGLVDYWNLGDQKELGSITQIFDSKGDLWLSLLGGGGLGKWDRSSDTIVWWKVPVLRSRPYGIIVDHKDKVWSADFHNGGVTRFDPETGEFVHFALVKDDATSSIRRLGVDSKGMIWAATWGSRAFNNVKLYRLNPNTGAVIANDVGIAYGAVYGAEADSKDNIWITPDNYISVYDQDTNQFTHYPIPVRSDTVKTTISRDDSVWFTYHNAGRYADYGGSAVVLYQDKDNIPTLAAYHSETSAGHHLSAYRGPVSAMVEGRQRIAQPEAINSKAYSEFAKSNSLLLNEDSVMRDESRRRLEGLIPD</sequence>
<dbReference type="SUPFAM" id="SSF46626">
    <property type="entry name" value="Cytochrome c"/>
    <property type="match status" value="1"/>
</dbReference>
<dbReference type="AlphaFoldDB" id="A0A382AZ45"/>
<accession>A0A382AZ45</accession>
<name>A0A382AZ45_9ZZZZ</name>
<dbReference type="Gene3D" id="2.130.10.10">
    <property type="entry name" value="YVTN repeat-like/Quinoprotein amine dehydrogenase"/>
    <property type="match status" value="2"/>
</dbReference>
<dbReference type="InterPro" id="IPR015943">
    <property type="entry name" value="WD40/YVTN_repeat-like_dom_sf"/>
</dbReference>
<dbReference type="EMBL" id="UINC01027301">
    <property type="protein sequence ID" value="SVB06312.1"/>
    <property type="molecule type" value="Genomic_DNA"/>
</dbReference>
<dbReference type="PANTHER" id="PTHR40274">
    <property type="entry name" value="VIRGINIAMYCIN B LYASE"/>
    <property type="match status" value="1"/>
</dbReference>
<gene>
    <name evidence="1" type="ORF">METZ01_LOCUS159166</name>
</gene>
<feature type="non-terminal residue" evidence="1">
    <location>
        <position position="1"/>
    </location>
</feature>
<dbReference type="GO" id="GO:0009055">
    <property type="term" value="F:electron transfer activity"/>
    <property type="evidence" value="ECO:0007669"/>
    <property type="project" value="InterPro"/>
</dbReference>
<dbReference type="SUPFAM" id="SSF63829">
    <property type="entry name" value="Calcium-dependent phosphotriesterase"/>
    <property type="match status" value="1"/>
</dbReference>
<evidence type="ECO:0008006" key="2">
    <source>
        <dbReference type="Google" id="ProtNLM"/>
    </source>
</evidence>
<protein>
    <recommendedName>
        <fullName evidence="2">Cytochrome c domain-containing protein</fullName>
    </recommendedName>
</protein>
<dbReference type="Gene3D" id="1.10.760.10">
    <property type="entry name" value="Cytochrome c-like domain"/>
    <property type="match status" value="1"/>
</dbReference>
<dbReference type="InterPro" id="IPR051344">
    <property type="entry name" value="Vgb"/>
</dbReference>
<dbReference type="PANTHER" id="PTHR40274:SF3">
    <property type="entry name" value="VIRGINIAMYCIN B LYASE"/>
    <property type="match status" value="1"/>
</dbReference>
<organism evidence="1">
    <name type="scientific">marine metagenome</name>
    <dbReference type="NCBI Taxonomy" id="408172"/>
    <lineage>
        <taxon>unclassified sequences</taxon>
        <taxon>metagenomes</taxon>
        <taxon>ecological metagenomes</taxon>
    </lineage>
</organism>
<evidence type="ECO:0000313" key="1">
    <source>
        <dbReference type="EMBL" id="SVB06312.1"/>
    </source>
</evidence>
<dbReference type="GO" id="GO:0020037">
    <property type="term" value="F:heme binding"/>
    <property type="evidence" value="ECO:0007669"/>
    <property type="project" value="InterPro"/>
</dbReference>
<proteinExistence type="predicted"/>
<reference evidence="1" key="1">
    <citation type="submission" date="2018-05" db="EMBL/GenBank/DDBJ databases">
        <authorList>
            <person name="Lanie J.A."/>
            <person name="Ng W.-L."/>
            <person name="Kazmierczak K.M."/>
            <person name="Andrzejewski T.M."/>
            <person name="Davidsen T.M."/>
            <person name="Wayne K.J."/>
            <person name="Tettelin H."/>
            <person name="Glass J.I."/>
            <person name="Rusch D."/>
            <person name="Podicherti R."/>
            <person name="Tsui H.-C.T."/>
            <person name="Winkler M.E."/>
        </authorList>
    </citation>
    <scope>NUCLEOTIDE SEQUENCE</scope>
</reference>